<dbReference type="InterPro" id="IPR051089">
    <property type="entry name" value="prtT"/>
</dbReference>
<name>A0ABR2VDV2_9PEZI</name>
<proteinExistence type="predicted"/>
<keyword evidence="5" id="KW-0539">Nucleus</keyword>
<dbReference type="CDD" id="cd12148">
    <property type="entry name" value="fungal_TF_MHR"/>
    <property type="match status" value="1"/>
</dbReference>
<accession>A0ABR2VDV2</accession>
<comment type="caution">
    <text evidence="6">The sequence shown here is derived from an EMBL/GenBank/DDBJ whole genome shotgun (WGS) entry which is preliminary data.</text>
</comment>
<evidence type="ECO:0000313" key="6">
    <source>
        <dbReference type="EMBL" id="KAK9424996.1"/>
    </source>
</evidence>
<protein>
    <submittedName>
        <fullName evidence="6">Zn(2)-C6 fungal-type domain-containing protein</fullName>
    </submittedName>
</protein>
<evidence type="ECO:0000256" key="5">
    <source>
        <dbReference type="ARBA" id="ARBA00023242"/>
    </source>
</evidence>
<dbReference type="Proteomes" id="UP001408356">
    <property type="component" value="Unassembled WGS sequence"/>
</dbReference>
<evidence type="ECO:0000313" key="7">
    <source>
        <dbReference type="Proteomes" id="UP001408356"/>
    </source>
</evidence>
<gene>
    <name evidence="6" type="ORF">SUNI508_13247</name>
</gene>
<keyword evidence="7" id="KW-1185">Reference proteome</keyword>
<evidence type="ECO:0000256" key="2">
    <source>
        <dbReference type="ARBA" id="ARBA00023015"/>
    </source>
</evidence>
<dbReference type="EMBL" id="JARVKF010000025">
    <property type="protein sequence ID" value="KAK9424996.1"/>
    <property type="molecule type" value="Genomic_DNA"/>
</dbReference>
<reference evidence="6 7" key="1">
    <citation type="journal article" date="2024" name="J. Plant Pathol.">
        <title>Sequence and assembly of the genome of Seiridium unicorne, isolate CBS 538.82, causal agent of cypress canker disease.</title>
        <authorList>
            <person name="Scali E."/>
            <person name="Rocca G.D."/>
            <person name="Danti R."/>
            <person name="Garbelotto M."/>
            <person name="Barberini S."/>
            <person name="Baroncelli R."/>
            <person name="Emiliani G."/>
        </authorList>
    </citation>
    <scope>NUCLEOTIDE SEQUENCE [LARGE SCALE GENOMIC DNA]</scope>
    <source>
        <strain evidence="6 7">BM-138-508</strain>
    </source>
</reference>
<evidence type="ECO:0000256" key="3">
    <source>
        <dbReference type="ARBA" id="ARBA00023125"/>
    </source>
</evidence>
<sequence>MDNLELASPIATLRSLGALEGDQEDIFSPYDPIARGVLTFQEAQDAFHVYFQHCHPWAPALSESLRHTGMGLRQSSPALFLAIVSVGTRFWHNNSIHPRYFEIIALLDKTISRLLLCPTPNDASVDSIRALMLYLQWMPCAPKNSPDDSSVGPHSRRAKLKTRYNDMSAWAVFGLALRYASFLNLERLAFAPFQNPTKTAISRDDVDRMRTWLNLITYDCNLTLTSGLPISVNPLPAMKVVRDFCMHRTAQDPGDLRYGALIELACIIQRVKGSDGGTSNRQPTVPNLKKANVEMEEWERHWLQQLKHTPLQHIQLPFTSLRWYRLSLNSSILRPLLSSSTRSQTDIFQVWTLGFLETSITAASQILLSLVTNAHQFIWRVNSQSFSTYPRREFSIEPTARLSLHHAVDATWISFTFALTFLVLCYIRKTIDDDLQILGIPTMDISTARAPSRPRPDSLLARLTRLSMDIFEAESDGPEFRSGGGYEAIIRDAASLVLDKGQDQPASIAQDPLDPAIQSLFDLMDDTVYEWPSIYENDGGAEPNFADVWGPRC</sequence>
<organism evidence="6 7">
    <name type="scientific">Seiridium unicorne</name>
    <dbReference type="NCBI Taxonomy" id="138068"/>
    <lineage>
        <taxon>Eukaryota</taxon>
        <taxon>Fungi</taxon>
        <taxon>Dikarya</taxon>
        <taxon>Ascomycota</taxon>
        <taxon>Pezizomycotina</taxon>
        <taxon>Sordariomycetes</taxon>
        <taxon>Xylariomycetidae</taxon>
        <taxon>Amphisphaeriales</taxon>
        <taxon>Sporocadaceae</taxon>
        <taxon>Seiridium</taxon>
    </lineage>
</organism>
<evidence type="ECO:0000256" key="1">
    <source>
        <dbReference type="ARBA" id="ARBA00004123"/>
    </source>
</evidence>
<dbReference type="PANTHER" id="PTHR31845:SF17">
    <property type="entry name" value="ZN(II)2CYS6 TRANSCRIPTION FACTOR (EUROFUNG)"/>
    <property type="match status" value="1"/>
</dbReference>
<keyword evidence="3" id="KW-0238">DNA-binding</keyword>
<dbReference type="PANTHER" id="PTHR31845">
    <property type="entry name" value="FINGER DOMAIN PROTEIN, PUTATIVE-RELATED"/>
    <property type="match status" value="1"/>
</dbReference>
<comment type="subcellular location">
    <subcellularLocation>
        <location evidence="1">Nucleus</location>
    </subcellularLocation>
</comment>
<evidence type="ECO:0000256" key="4">
    <source>
        <dbReference type="ARBA" id="ARBA00023163"/>
    </source>
</evidence>
<keyword evidence="2" id="KW-0805">Transcription regulation</keyword>
<keyword evidence="4" id="KW-0804">Transcription</keyword>